<protein>
    <recommendedName>
        <fullName evidence="3">Phage protein</fullName>
    </recommendedName>
</protein>
<organism evidence="1 2">
    <name type="scientific">Oceanobacillus indicireducens</name>
    <dbReference type="NCBI Taxonomy" id="1004261"/>
    <lineage>
        <taxon>Bacteria</taxon>
        <taxon>Bacillati</taxon>
        <taxon>Bacillota</taxon>
        <taxon>Bacilli</taxon>
        <taxon>Bacillales</taxon>
        <taxon>Bacillaceae</taxon>
        <taxon>Oceanobacillus</taxon>
    </lineage>
</organism>
<dbReference type="EMBL" id="BMOS01000007">
    <property type="protein sequence ID" value="GGN54837.1"/>
    <property type="molecule type" value="Genomic_DNA"/>
</dbReference>
<dbReference type="Proteomes" id="UP000624041">
    <property type="component" value="Unassembled WGS sequence"/>
</dbReference>
<sequence length="87" mass="9990">MIKGKTNSGFEYKIPEENLNNYELVEILGEMEENPLLLAKAINLLLGKEQANKLKEHIRIESGTVPTDKISEEIMEIFESQKERKNS</sequence>
<accession>A0A918D0X2</accession>
<reference evidence="1" key="2">
    <citation type="submission" date="2020-09" db="EMBL/GenBank/DDBJ databases">
        <authorList>
            <person name="Sun Q."/>
            <person name="Ohkuma M."/>
        </authorList>
    </citation>
    <scope>NUCLEOTIDE SEQUENCE</scope>
    <source>
        <strain evidence="1">JCM 17251</strain>
    </source>
</reference>
<name>A0A918D0X2_9BACI</name>
<dbReference type="AlphaFoldDB" id="A0A918D0X2"/>
<evidence type="ECO:0008006" key="3">
    <source>
        <dbReference type="Google" id="ProtNLM"/>
    </source>
</evidence>
<keyword evidence="2" id="KW-1185">Reference proteome</keyword>
<proteinExistence type="predicted"/>
<gene>
    <name evidence="1" type="ORF">GCM10007971_13020</name>
</gene>
<comment type="caution">
    <text evidence="1">The sequence shown here is derived from an EMBL/GenBank/DDBJ whole genome shotgun (WGS) entry which is preliminary data.</text>
</comment>
<reference evidence="1" key="1">
    <citation type="journal article" date="2014" name="Int. J. Syst. Evol. Microbiol.">
        <title>Complete genome sequence of Corynebacterium casei LMG S-19264T (=DSM 44701T), isolated from a smear-ripened cheese.</title>
        <authorList>
            <consortium name="US DOE Joint Genome Institute (JGI-PGF)"/>
            <person name="Walter F."/>
            <person name="Albersmeier A."/>
            <person name="Kalinowski J."/>
            <person name="Ruckert C."/>
        </authorList>
    </citation>
    <scope>NUCLEOTIDE SEQUENCE</scope>
    <source>
        <strain evidence="1">JCM 17251</strain>
    </source>
</reference>
<evidence type="ECO:0000313" key="2">
    <source>
        <dbReference type="Proteomes" id="UP000624041"/>
    </source>
</evidence>
<dbReference type="RefSeq" id="WP_188856512.1">
    <property type="nucleotide sequence ID" value="NZ_BMOS01000007.1"/>
</dbReference>
<evidence type="ECO:0000313" key="1">
    <source>
        <dbReference type="EMBL" id="GGN54837.1"/>
    </source>
</evidence>